<comment type="caution">
    <text evidence="2">The sequence shown here is derived from an EMBL/GenBank/DDBJ whole genome shotgun (WGS) entry which is preliminary data.</text>
</comment>
<dbReference type="AlphaFoldDB" id="A0A537KNG9"/>
<evidence type="ECO:0000313" key="3">
    <source>
        <dbReference type="Proteomes" id="UP000319353"/>
    </source>
</evidence>
<reference evidence="2 3" key="1">
    <citation type="journal article" date="2019" name="Nat. Microbiol.">
        <title>Mediterranean grassland soil C-N compound turnover is dependent on rainfall and depth, and is mediated by genomically divergent microorganisms.</title>
        <authorList>
            <person name="Diamond S."/>
            <person name="Andeer P.F."/>
            <person name="Li Z."/>
            <person name="Crits-Christoph A."/>
            <person name="Burstein D."/>
            <person name="Anantharaman K."/>
            <person name="Lane K.R."/>
            <person name="Thomas B.C."/>
            <person name="Pan C."/>
            <person name="Northen T.R."/>
            <person name="Banfield J.F."/>
        </authorList>
    </citation>
    <scope>NUCLEOTIDE SEQUENCE [LARGE SCALE GENOMIC DNA]</scope>
    <source>
        <strain evidence="2">NP_4</strain>
    </source>
</reference>
<gene>
    <name evidence="2" type="ORF">E6H01_13320</name>
</gene>
<keyword evidence="1" id="KW-0472">Membrane</keyword>
<accession>A0A537KNG9</accession>
<evidence type="ECO:0000256" key="1">
    <source>
        <dbReference type="SAM" id="Phobius"/>
    </source>
</evidence>
<feature type="non-terminal residue" evidence="2">
    <location>
        <position position="139"/>
    </location>
</feature>
<feature type="transmembrane region" description="Helical" evidence="1">
    <location>
        <begin position="21"/>
        <end position="45"/>
    </location>
</feature>
<proteinExistence type="predicted"/>
<evidence type="ECO:0000313" key="2">
    <source>
        <dbReference type="EMBL" id="TMI97284.1"/>
    </source>
</evidence>
<sequence>MSDDSTLSLFQQQEANRRRTTWLVIGFILFFAWLGFGGDYVAYLSTADSPPQAYHHVFPWFGLLLTALAAGLAWYAYKTGPEKVLWSTGAWEVITPADDKQQQLVNVVEEMAIAAGVPRPRIWIVPDPDPNAFATGTDP</sequence>
<organism evidence="2 3">
    <name type="scientific">Candidatus Segetimicrobium genomatis</name>
    <dbReference type="NCBI Taxonomy" id="2569760"/>
    <lineage>
        <taxon>Bacteria</taxon>
        <taxon>Bacillati</taxon>
        <taxon>Candidatus Sysuimicrobiota</taxon>
        <taxon>Candidatus Sysuimicrobiia</taxon>
        <taxon>Candidatus Sysuimicrobiales</taxon>
        <taxon>Candidatus Segetimicrobiaceae</taxon>
        <taxon>Candidatus Segetimicrobium</taxon>
    </lineage>
</organism>
<protein>
    <recommendedName>
        <fullName evidence="4">Peptidase M48 domain-containing protein</fullName>
    </recommendedName>
</protein>
<feature type="transmembrane region" description="Helical" evidence="1">
    <location>
        <begin position="57"/>
        <end position="77"/>
    </location>
</feature>
<keyword evidence="1" id="KW-1133">Transmembrane helix</keyword>
<evidence type="ECO:0008006" key="4">
    <source>
        <dbReference type="Google" id="ProtNLM"/>
    </source>
</evidence>
<dbReference type="Proteomes" id="UP000319353">
    <property type="component" value="Unassembled WGS sequence"/>
</dbReference>
<name>A0A537KNG9_9BACT</name>
<dbReference type="Gene3D" id="3.30.2010.10">
    <property type="entry name" value="Metalloproteases ('zincins'), catalytic domain"/>
    <property type="match status" value="1"/>
</dbReference>
<dbReference type="EMBL" id="VBAL01000217">
    <property type="protein sequence ID" value="TMI97284.1"/>
    <property type="molecule type" value="Genomic_DNA"/>
</dbReference>
<keyword evidence="1" id="KW-0812">Transmembrane</keyword>